<dbReference type="AlphaFoldDB" id="A0A370TD29"/>
<dbReference type="Gene3D" id="2.170.140.10">
    <property type="entry name" value="Chitin binding domain"/>
    <property type="match status" value="1"/>
</dbReference>
<dbReference type="GO" id="GO:0008061">
    <property type="term" value="F:chitin binding"/>
    <property type="evidence" value="ECO:0007669"/>
    <property type="project" value="InterPro"/>
</dbReference>
<dbReference type="Proteomes" id="UP000254866">
    <property type="component" value="Unassembled WGS sequence"/>
</dbReference>
<keyword evidence="4" id="KW-1185">Reference proteome</keyword>
<name>A0A370TD29_9HELO</name>
<feature type="domain" description="Chitin-binding type-2" evidence="2">
    <location>
        <begin position="157"/>
        <end position="213"/>
    </location>
</feature>
<organism evidence="3 4">
    <name type="scientific">Venustampulla echinocandica</name>
    <dbReference type="NCBI Taxonomy" id="2656787"/>
    <lineage>
        <taxon>Eukaryota</taxon>
        <taxon>Fungi</taxon>
        <taxon>Dikarya</taxon>
        <taxon>Ascomycota</taxon>
        <taxon>Pezizomycotina</taxon>
        <taxon>Leotiomycetes</taxon>
        <taxon>Helotiales</taxon>
        <taxon>Pleuroascaceae</taxon>
        <taxon>Venustampulla</taxon>
    </lineage>
</organism>
<feature type="chain" id="PRO_5016645817" description="Chitin-binding type-2 domain-containing protein" evidence="1">
    <location>
        <begin position="22"/>
        <end position="228"/>
    </location>
</feature>
<evidence type="ECO:0000259" key="2">
    <source>
        <dbReference type="SMART" id="SM00494"/>
    </source>
</evidence>
<dbReference type="RefSeq" id="XP_031866100.1">
    <property type="nucleotide sequence ID" value="XM_032017457.1"/>
</dbReference>
<comment type="caution">
    <text evidence="3">The sequence shown here is derived from an EMBL/GenBank/DDBJ whole genome shotgun (WGS) entry which is preliminary data.</text>
</comment>
<dbReference type="EMBL" id="NPIC01000010">
    <property type="protein sequence ID" value="RDL32378.1"/>
    <property type="molecule type" value="Genomic_DNA"/>
</dbReference>
<dbReference type="GO" id="GO:0005576">
    <property type="term" value="C:extracellular region"/>
    <property type="evidence" value="ECO:0007669"/>
    <property type="project" value="InterPro"/>
</dbReference>
<sequence length="228" mass="24881">MALSTLASSLILLLALPFTTCTPTNVRLTLDVSLNLPDVVTTAGFVCENEGFFGDLCDCTKFHRCVIYDWTKPKEFTRFDFSCGEGTEFDEALSVCNHPWAISPPPVCHTGPWDGCPNHPKADPETFTTTDTLTKTGPQALVGHHQRKGNKNYSTAFSCTTDGMFPDASDCNKYHECSLNSDGSWKHDIDFCGKTQQFCAPLGACGPAEGCPVPCGSSNEHLKDRELK</sequence>
<gene>
    <name evidence="3" type="ORF">BP5553_08834</name>
</gene>
<proteinExistence type="predicted"/>
<dbReference type="InterPro" id="IPR002557">
    <property type="entry name" value="Chitin-bd_dom"/>
</dbReference>
<dbReference type="GeneID" id="43601683"/>
<dbReference type="STRING" id="2656787.A0A370TD29"/>
<dbReference type="SUPFAM" id="SSF57625">
    <property type="entry name" value="Invertebrate chitin-binding proteins"/>
    <property type="match status" value="1"/>
</dbReference>
<evidence type="ECO:0000256" key="1">
    <source>
        <dbReference type="SAM" id="SignalP"/>
    </source>
</evidence>
<accession>A0A370TD29</accession>
<evidence type="ECO:0000313" key="3">
    <source>
        <dbReference type="EMBL" id="RDL32378.1"/>
    </source>
</evidence>
<reference evidence="3 4" key="1">
    <citation type="journal article" date="2018" name="IMA Fungus">
        <title>IMA Genome-F 9: Draft genome sequence of Annulohypoxylon stygium, Aspergillus mulundensis, Berkeleyomyces basicola (syn. Thielaviopsis basicola), Ceratocystis smalleyi, two Cercospora beticola strains, Coleophoma cylindrospora, Fusarium fracticaudum, Phialophora cf. hyalina, and Morchella septimelata.</title>
        <authorList>
            <person name="Wingfield B.D."/>
            <person name="Bills G.F."/>
            <person name="Dong Y."/>
            <person name="Huang W."/>
            <person name="Nel W.J."/>
            <person name="Swalarsk-Parry B.S."/>
            <person name="Vaghefi N."/>
            <person name="Wilken P.M."/>
            <person name="An Z."/>
            <person name="de Beer Z.W."/>
            <person name="De Vos L."/>
            <person name="Chen L."/>
            <person name="Duong T.A."/>
            <person name="Gao Y."/>
            <person name="Hammerbacher A."/>
            <person name="Kikkert J.R."/>
            <person name="Li Y."/>
            <person name="Li H."/>
            <person name="Li K."/>
            <person name="Li Q."/>
            <person name="Liu X."/>
            <person name="Ma X."/>
            <person name="Naidoo K."/>
            <person name="Pethybridge S.J."/>
            <person name="Sun J."/>
            <person name="Steenkamp E.T."/>
            <person name="van der Nest M.A."/>
            <person name="van Wyk S."/>
            <person name="Wingfield M.J."/>
            <person name="Xiong C."/>
            <person name="Yue Q."/>
            <person name="Zhang X."/>
        </authorList>
    </citation>
    <scope>NUCLEOTIDE SEQUENCE [LARGE SCALE GENOMIC DNA]</scope>
    <source>
        <strain evidence="3 4">BP 5553</strain>
    </source>
</reference>
<protein>
    <recommendedName>
        <fullName evidence="2">Chitin-binding type-2 domain-containing protein</fullName>
    </recommendedName>
</protein>
<feature type="domain" description="Chitin-binding type-2" evidence="2">
    <location>
        <begin position="45"/>
        <end position="110"/>
    </location>
</feature>
<dbReference type="SMART" id="SM00494">
    <property type="entry name" value="ChtBD2"/>
    <property type="match status" value="2"/>
</dbReference>
<keyword evidence="1" id="KW-0732">Signal</keyword>
<dbReference type="InterPro" id="IPR036508">
    <property type="entry name" value="Chitin-bd_dom_sf"/>
</dbReference>
<dbReference type="OrthoDB" id="6020543at2759"/>
<dbReference type="Pfam" id="PF01607">
    <property type="entry name" value="CBM_14"/>
    <property type="match status" value="1"/>
</dbReference>
<evidence type="ECO:0000313" key="4">
    <source>
        <dbReference type="Proteomes" id="UP000254866"/>
    </source>
</evidence>
<feature type="signal peptide" evidence="1">
    <location>
        <begin position="1"/>
        <end position="21"/>
    </location>
</feature>